<dbReference type="InterPro" id="IPR001245">
    <property type="entry name" value="Ser-Thr/Tyr_kinase_cat_dom"/>
</dbReference>
<evidence type="ECO:0000256" key="1">
    <source>
        <dbReference type="ARBA" id="ARBA00022527"/>
    </source>
</evidence>
<feature type="domain" description="Serine-threonine/tyrosine-protein kinase catalytic" evidence="6">
    <location>
        <begin position="17"/>
        <end position="63"/>
    </location>
</feature>
<keyword evidence="5" id="KW-0067">ATP-binding</keyword>
<evidence type="ECO:0000256" key="3">
    <source>
        <dbReference type="ARBA" id="ARBA00022741"/>
    </source>
</evidence>
<keyword evidence="2 7" id="KW-0808">Transferase</keyword>
<gene>
    <name evidence="7" type="ORF">MtrunA17_Chr1g0206181</name>
</gene>
<dbReference type="SUPFAM" id="SSF56112">
    <property type="entry name" value="Protein kinase-like (PK-like)"/>
    <property type="match status" value="1"/>
</dbReference>
<organism evidence="7">
    <name type="scientific">Medicago truncatula</name>
    <name type="common">Barrel medic</name>
    <name type="synonym">Medicago tribuloides</name>
    <dbReference type="NCBI Taxonomy" id="3880"/>
    <lineage>
        <taxon>Eukaryota</taxon>
        <taxon>Viridiplantae</taxon>
        <taxon>Streptophyta</taxon>
        <taxon>Embryophyta</taxon>
        <taxon>Tracheophyta</taxon>
        <taxon>Spermatophyta</taxon>
        <taxon>Magnoliopsida</taxon>
        <taxon>eudicotyledons</taxon>
        <taxon>Gunneridae</taxon>
        <taxon>Pentapetalae</taxon>
        <taxon>rosids</taxon>
        <taxon>fabids</taxon>
        <taxon>Fabales</taxon>
        <taxon>Fabaceae</taxon>
        <taxon>Papilionoideae</taxon>
        <taxon>50 kb inversion clade</taxon>
        <taxon>NPAAA clade</taxon>
        <taxon>Hologalegina</taxon>
        <taxon>IRL clade</taxon>
        <taxon>Trifolieae</taxon>
        <taxon>Medicago</taxon>
    </lineage>
</organism>
<reference evidence="7" key="1">
    <citation type="journal article" date="2018" name="Nat. Plants">
        <title>Whole-genome landscape of Medicago truncatula symbiotic genes.</title>
        <authorList>
            <person name="Pecrix Y."/>
            <person name="Gamas P."/>
            <person name="Carrere S."/>
        </authorList>
    </citation>
    <scope>NUCLEOTIDE SEQUENCE</scope>
    <source>
        <tissue evidence="7">Leaves</tissue>
    </source>
</reference>
<dbReference type="Gramene" id="rna6220">
    <property type="protein sequence ID" value="RHN82096.1"/>
    <property type="gene ID" value="gene6220"/>
</dbReference>
<keyword evidence="4" id="KW-0418">Kinase</keyword>
<dbReference type="GO" id="GO:0004674">
    <property type="term" value="F:protein serine/threonine kinase activity"/>
    <property type="evidence" value="ECO:0007669"/>
    <property type="project" value="UniProtKB-KW"/>
</dbReference>
<accession>A0A396JUU3</accession>
<dbReference type="Pfam" id="PF07714">
    <property type="entry name" value="PK_Tyr_Ser-Thr"/>
    <property type="match status" value="1"/>
</dbReference>
<sequence>MDKKLLRRDLRKAPARCNRVKNEVLVIAKLQHRHLVRLLGYYLEDEKILIYEYVPNKSLDYFLFLNIPSHYSLIILPQFLCIYKLPTTTLL</sequence>
<dbReference type="InterPro" id="IPR011009">
    <property type="entry name" value="Kinase-like_dom_sf"/>
</dbReference>
<comment type="caution">
    <text evidence="7">The sequence shown here is derived from an EMBL/GenBank/DDBJ whole genome shotgun (WGS) entry which is preliminary data.</text>
</comment>
<dbReference type="GO" id="GO:0005524">
    <property type="term" value="F:ATP binding"/>
    <property type="evidence" value="ECO:0007669"/>
    <property type="project" value="UniProtKB-KW"/>
</dbReference>
<evidence type="ECO:0000313" key="7">
    <source>
        <dbReference type="EMBL" id="RHN82096.1"/>
    </source>
</evidence>
<proteinExistence type="predicted"/>
<evidence type="ECO:0000259" key="6">
    <source>
        <dbReference type="Pfam" id="PF07714"/>
    </source>
</evidence>
<dbReference type="PANTHER" id="PTHR27002:SF1050">
    <property type="entry name" value="CYSTEINE-RICH RECEPTOR-LIKE PROTEIN KINASE 5"/>
    <property type="match status" value="1"/>
</dbReference>
<evidence type="ECO:0000256" key="2">
    <source>
        <dbReference type="ARBA" id="ARBA00022679"/>
    </source>
</evidence>
<evidence type="ECO:0000256" key="4">
    <source>
        <dbReference type="ARBA" id="ARBA00022777"/>
    </source>
</evidence>
<dbReference type="AlphaFoldDB" id="A0A396JUU3"/>
<evidence type="ECO:0000256" key="5">
    <source>
        <dbReference type="ARBA" id="ARBA00022840"/>
    </source>
</evidence>
<name>A0A396JUU3_MEDTR</name>
<protein>
    <recommendedName>
        <fullName evidence="6">Serine-threonine/tyrosine-protein kinase catalytic domain-containing protein</fullName>
    </recommendedName>
</protein>
<dbReference type="PANTHER" id="PTHR27002">
    <property type="entry name" value="RECEPTOR-LIKE SERINE/THREONINE-PROTEIN KINASE SD1-8"/>
    <property type="match status" value="1"/>
</dbReference>
<keyword evidence="1" id="KW-0723">Serine/threonine-protein kinase</keyword>
<keyword evidence="3" id="KW-0547">Nucleotide-binding</keyword>
<dbReference type="Proteomes" id="UP000265566">
    <property type="component" value="Chromosome 1"/>
</dbReference>
<dbReference type="EMBL" id="PSQE01000001">
    <property type="protein sequence ID" value="RHN82096.1"/>
    <property type="molecule type" value="Genomic_DNA"/>
</dbReference>
<dbReference type="Gene3D" id="1.10.510.10">
    <property type="entry name" value="Transferase(Phosphotransferase) domain 1"/>
    <property type="match status" value="1"/>
</dbReference>